<dbReference type="HOGENOM" id="CLU_2894684_0_0_9"/>
<dbReference type="AlphaFoldDB" id="B7AQL8"/>
<dbReference type="STRING" id="483218.BACPEC_00975"/>
<name>B7AQL8_9FIRM</name>
<proteinExistence type="predicted"/>
<gene>
    <name evidence="1" type="ORF">BACPEC_00975</name>
</gene>
<comment type="caution">
    <text evidence="1">The sequence shown here is derived from an EMBL/GenBank/DDBJ whole genome shotgun (WGS) entry which is preliminary data.</text>
</comment>
<accession>B7AQL8</accession>
<dbReference type="Proteomes" id="UP000003136">
    <property type="component" value="Unassembled WGS sequence"/>
</dbReference>
<reference evidence="1 2" key="1">
    <citation type="submission" date="2008-11" db="EMBL/GenBank/DDBJ databases">
        <title>Draft genome sequence of Bacteroides pectinophilus (ATCC 43243).</title>
        <authorList>
            <person name="Sudarsanam P."/>
            <person name="Ley R."/>
            <person name="Guruge J."/>
            <person name="Turnbaugh P.J."/>
            <person name="Mahowald M."/>
            <person name="Liep D."/>
            <person name="Gordon J."/>
        </authorList>
    </citation>
    <scope>NUCLEOTIDE SEQUENCE [LARGE SCALE GENOMIC DNA]</scope>
    <source>
        <strain evidence="1 2">ATCC 43243</strain>
    </source>
</reference>
<dbReference type="EMBL" id="ABVQ01000035">
    <property type="protein sequence ID" value="EEC57990.1"/>
    <property type="molecule type" value="Genomic_DNA"/>
</dbReference>
<protein>
    <submittedName>
        <fullName evidence="1">Uncharacterized protein</fullName>
    </submittedName>
</protein>
<sequence length="62" mass="7232">MWASFIQVIVAAAVTQFTYEHIIRIKKDFLRIQIKMYTQKVLFNIGCADPGLPKDYVQRLCP</sequence>
<organism evidence="1 2">
    <name type="scientific">[Bacteroides] pectinophilus ATCC 43243</name>
    <dbReference type="NCBI Taxonomy" id="483218"/>
    <lineage>
        <taxon>Bacteria</taxon>
        <taxon>Bacillati</taxon>
        <taxon>Bacillota</taxon>
        <taxon>Clostridia</taxon>
        <taxon>Eubacteriales</taxon>
    </lineage>
</organism>
<evidence type="ECO:0000313" key="2">
    <source>
        <dbReference type="Proteomes" id="UP000003136"/>
    </source>
</evidence>
<reference evidence="1 2" key="2">
    <citation type="submission" date="2008-11" db="EMBL/GenBank/DDBJ databases">
        <authorList>
            <person name="Fulton L."/>
            <person name="Clifton S."/>
            <person name="Fulton B."/>
            <person name="Xu J."/>
            <person name="Minx P."/>
            <person name="Pepin K.H."/>
            <person name="Johnson M."/>
            <person name="Bhonagiri V."/>
            <person name="Nash W.E."/>
            <person name="Mardis E.R."/>
            <person name="Wilson R.K."/>
        </authorList>
    </citation>
    <scope>NUCLEOTIDE SEQUENCE [LARGE SCALE GENOMIC DNA]</scope>
    <source>
        <strain evidence="1 2">ATCC 43243</strain>
    </source>
</reference>
<keyword evidence="2" id="KW-1185">Reference proteome</keyword>
<evidence type="ECO:0000313" key="1">
    <source>
        <dbReference type="EMBL" id="EEC57990.1"/>
    </source>
</evidence>